<name>A0A0X3NJM1_SCHSO</name>
<dbReference type="EMBL" id="GEEE01023044">
    <property type="protein sequence ID" value="JAP40181.1"/>
    <property type="molecule type" value="Transcribed_RNA"/>
</dbReference>
<dbReference type="AlphaFoldDB" id="A0A0X3NJM1"/>
<evidence type="ECO:0000256" key="1">
    <source>
        <dbReference type="SAM" id="MobiDB-lite"/>
    </source>
</evidence>
<feature type="region of interest" description="Disordered" evidence="1">
    <location>
        <begin position="16"/>
        <end position="102"/>
    </location>
</feature>
<sequence length="125" mass="14240">MTKPRGRKVFVWWCKEEEEEEEDRQSTRRLVRPWRPDYTTPPSGQIPPHAPPTIRDSTTAAATTAPMPPPSPLPRCHKHPHSRHHNRDERVAPVPGSTMASTLAGSHHRLHFSTGPWAMWTCTDV</sequence>
<gene>
    <name evidence="2" type="ORF">TR148989</name>
</gene>
<reference evidence="2" key="1">
    <citation type="submission" date="2016-01" db="EMBL/GenBank/DDBJ databases">
        <title>Reference transcriptome for the parasite Schistocephalus solidus: insights into the molecular evolution of parasitism.</title>
        <authorList>
            <person name="Hebert F.O."/>
            <person name="Grambauer S."/>
            <person name="Barber I."/>
            <person name="Landry C.R."/>
            <person name="Aubin-Horth N."/>
        </authorList>
    </citation>
    <scope>NUCLEOTIDE SEQUENCE</scope>
</reference>
<protein>
    <submittedName>
        <fullName evidence="2">Uncharacterized protein</fullName>
    </submittedName>
</protein>
<evidence type="ECO:0000313" key="2">
    <source>
        <dbReference type="EMBL" id="JAP40181.1"/>
    </source>
</evidence>
<accession>A0A0X3NJM1</accession>
<organism evidence="2">
    <name type="scientific">Schistocephalus solidus</name>
    <name type="common">Tapeworm</name>
    <dbReference type="NCBI Taxonomy" id="70667"/>
    <lineage>
        <taxon>Eukaryota</taxon>
        <taxon>Metazoa</taxon>
        <taxon>Spiralia</taxon>
        <taxon>Lophotrochozoa</taxon>
        <taxon>Platyhelminthes</taxon>
        <taxon>Cestoda</taxon>
        <taxon>Eucestoda</taxon>
        <taxon>Diphyllobothriidea</taxon>
        <taxon>Diphyllobothriidae</taxon>
        <taxon>Schistocephalus</taxon>
    </lineage>
</organism>
<proteinExistence type="predicted"/>
<feature type="compositionally biased region" description="Basic residues" evidence="1">
    <location>
        <begin position="75"/>
        <end position="85"/>
    </location>
</feature>